<dbReference type="InterPro" id="IPR013159">
    <property type="entry name" value="DnaA_C"/>
</dbReference>
<dbReference type="Gene3D" id="3.30.300.180">
    <property type="match status" value="1"/>
</dbReference>
<feature type="region of interest" description="Disordered" evidence="12">
    <location>
        <begin position="88"/>
        <end position="145"/>
    </location>
</feature>
<organism evidence="15 16">
    <name type="scientific">Eiseniibacteriota bacterium</name>
    <dbReference type="NCBI Taxonomy" id="2212470"/>
    <lineage>
        <taxon>Bacteria</taxon>
        <taxon>Candidatus Eiseniibacteriota</taxon>
    </lineage>
</organism>
<feature type="region of interest" description="Domain I, interacts with DnaA modulators" evidence="8">
    <location>
        <begin position="1"/>
        <end position="96"/>
    </location>
</feature>
<dbReference type="Pfam" id="PF00308">
    <property type="entry name" value="Bac_DnaA"/>
    <property type="match status" value="1"/>
</dbReference>
<dbReference type="SMART" id="SM00382">
    <property type="entry name" value="AAA"/>
    <property type="match status" value="1"/>
</dbReference>
<evidence type="ECO:0000256" key="9">
    <source>
        <dbReference type="NCBIfam" id="TIGR00362"/>
    </source>
</evidence>
<keyword evidence="7 8" id="KW-0238">DNA-binding</keyword>
<feature type="binding site" evidence="8">
    <location>
        <position position="195"/>
    </location>
    <ligand>
        <name>ATP</name>
        <dbReference type="ChEBI" id="CHEBI:30616"/>
    </ligand>
</feature>
<dbReference type="GO" id="GO:0005737">
    <property type="term" value="C:cytoplasm"/>
    <property type="evidence" value="ECO:0007669"/>
    <property type="project" value="UniProtKB-SubCell"/>
</dbReference>
<dbReference type="InterPro" id="IPR038454">
    <property type="entry name" value="DnaA_N_sf"/>
</dbReference>
<evidence type="ECO:0000256" key="12">
    <source>
        <dbReference type="SAM" id="MobiDB-lite"/>
    </source>
</evidence>
<dbReference type="CDD" id="cd06571">
    <property type="entry name" value="Bac_DnaA_C"/>
    <property type="match status" value="1"/>
</dbReference>
<feature type="compositionally biased region" description="Polar residues" evidence="12">
    <location>
        <begin position="113"/>
        <end position="122"/>
    </location>
</feature>
<dbReference type="SMART" id="SM00760">
    <property type="entry name" value="Bac_DnaA_C"/>
    <property type="match status" value="1"/>
</dbReference>
<keyword evidence="5 8" id="KW-0067">ATP-binding</keyword>
<evidence type="ECO:0000256" key="8">
    <source>
        <dbReference type="HAMAP-Rule" id="MF_00377"/>
    </source>
</evidence>
<evidence type="ECO:0000259" key="14">
    <source>
        <dbReference type="SMART" id="SM00760"/>
    </source>
</evidence>
<comment type="similarity">
    <text evidence="1 8 11">Belongs to the DnaA family.</text>
</comment>
<evidence type="ECO:0000256" key="2">
    <source>
        <dbReference type="ARBA" id="ARBA00022490"/>
    </source>
</evidence>
<dbReference type="GO" id="GO:0006275">
    <property type="term" value="P:regulation of DNA replication"/>
    <property type="evidence" value="ECO:0007669"/>
    <property type="project" value="UniProtKB-UniRule"/>
</dbReference>
<evidence type="ECO:0000256" key="1">
    <source>
        <dbReference type="ARBA" id="ARBA00006583"/>
    </source>
</evidence>
<dbReference type="GO" id="GO:0005886">
    <property type="term" value="C:plasma membrane"/>
    <property type="evidence" value="ECO:0007669"/>
    <property type="project" value="TreeGrafter"/>
</dbReference>
<evidence type="ECO:0000313" key="16">
    <source>
        <dbReference type="Proteomes" id="UP000580839"/>
    </source>
</evidence>
<comment type="domain">
    <text evidence="8">Domain I is involved in oligomerization and binding regulators, domain II is flexibile and of varying length in different bacteria, domain III forms the AAA+ region, while domain IV binds dsDNA.</text>
</comment>
<dbReference type="EMBL" id="JABFRW010000193">
    <property type="protein sequence ID" value="NOT35385.1"/>
    <property type="molecule type" value="Genomic_DNA"/>
</dbReference>
<reference evidence="15 16" key="1">
    <citation type="submission" date="2020-04" db="EMBL/GenBank/DDBJ databases">
        <title>Metagenomic profiling of ammonia- and methane-oxidizing microorganisms in a Dutch drinking water treatment plant.</title>
        <authorList>
            <person name="Poghosyan L."/>
            <person name="Leucker S."/>
        </authorList>
    </citation>
    <scope>NUCLEOTIDE SEQUENCE [LARGE SCALE GENOMIC DNA]</scope>
    <source>
        <strain evidence="15">S-RSF-IL-03</strain>
    </source>
</reference>
<evidence type="ECO:0000256" key="11">
    <source>
        <dbReference type="RuleBase" id="RU004227"/>
    </source>
</evidence>
<dbReference type="GO" id="GO:0005524">
    <property type="term" value="F:ATP binding"/>
    <property type="evidence" value="ECO:0007669"/>
    <property type="project" value="UniProtKB-UniRule"/>
</dbReference>
<protein>
    <recommendedName>
        <fullName evidence="8 9">Chromosomal replication initiator protein DnaA</fullName>
    </recommendedName>
</protein>
<dbReference type="PRINTS" id="PR00051">
    <property type="entry name" value="DNAA"/>
</dbReference>
<dbReference type="InterPro" id="IPR003593">
    <property type="entry name" value="AAA+_ATPase"/>
</dbReference>
<dbReference type="InterPro" id="IPR010921">
    <property type="entry name" value="Trp_repressor/repl_initiator"/>
</dbReference>
<sequence length="488" mass="54223">MATAFAEPDRVWEQALEAIRSRLDSQQAFETWFRPITPLQLEPPLVELEVPNPFFVDWIHEHYLPLLTRALEDTLGAPVEIRLRAAAAPAHESHTAPRTTHAEAASPRGGLAPSSTPGTASPRSLGPRATLSELPGSQRSTDRSWLESQLHPRLTFENFIVGTSSAFTHAACRAVAEKPGEAYNPLFIFAGSGLGKTHLLHAIGHAVKQSRPEARVYYVPAERFTNEMIFAIQHAQTLAFRNKYRNVDVLLIDDIQFLAGKESTQEEFFYTFNALRDAHKQIVVTADKPPKDLSMVEERLTSRFNQGLVCDIMRPDIETRLAILRHRYESDGDGLALPDDAFLLIADRIRNNVRDLEGCLVRVLALGSLLQQEITMPMVEKVLEDYVGAEPDRLSPERVVAAVSDTFGVRPEVLLSRRRTASIALPRQVAMYLMRQLTDLSLGEIGRTIGGRDHSTVMYACDRVGERIATDGGFSEKVNGIISTLSLG</sequence>
<dbReference type="SUPFAM" id="SSF48295">
    <property type="entry name" value="TrpR-like"/>
    <property type="match status" value="1"/>
</dbReference>
<evidence type="ECO:0000256" key="6">
    <source>
        <dbReference type="ARBA" id="ARBA00023121"/>
    </source>
</evidence>
<dbReference type="Pfam" id="PF08299">
    <property type="entry name" value="Bac_DnaA_C"/>
    <property type="match status" value="1"/>
</dbReference>
<keyword evidence="6 8" id="KW-0446">Lipid-binding</keyword>
<dbReference type="GO" id="GO:0008289">
    <property type="term" value="F:lipid binding"/>
    <property type="evidence" value="ECO:0007669"/>
    <property type="project" value="UniProtKB-KW"/>
</dbReference>
<dbReference type="Gene3D" id="3.40.50.300">
    <property type="entry name" value="P-loop containing nucleotide triphosphate hydrolases"/>
    <property type="match status" value="1"/>
</dbReference>
<dbReference type="PROSITE" id="PS01008">
    <property type="entry name" value="DNAA"/>
    <property type="match status" value="1"/>
</dbReference>
<comment type="caution">
    <text evidence="8">Lacks conserved residue(s) required for the propagation of feature annotation.</text>
</comment>
<feature type="binding site" evidence="8">
    <location>
        <position position="193"/>
    </location>
    <ligand>
        <name>ATP</name>
        <dbReference type="ChEBI" id="CHEBI:30616"/>
    </ligand>
</feature>
<evidence type="ECO:0000256" key="5">
    <source>
        <dbReference type="ARBA" id="ARBA00022840"/>
    </source>
</evidence>
<keyword evidence="2 8" id="KW-0963">Cytoplasm</keyword>
<gene>
    <name evidence="8 15" type="primary">dnaA</name>
    <name evidence="15" type="ORF">HOP12_14670</name>
</gene>
<proteinExistence type="inferred from homology"/>
<accession>A0A849STH8</accession>
<dbReference type="FunFam" id="3.40.50.300:FF:000668">
    <property type="entry name" value="Chromosomal replication initiator protein DnaA"/>
    <property type="match status" value="1"/>
</dbReference>
<feature type="binding site" evidence="8">
    <location>
        <position position="196"/>
    </location>
    <ligand>
        <name>ATP</name>
        <dbReference type="ChEBI" id="CHEBI:30616"/>
    </ligand>
</feature>
<dbReference type="InterPro" id="IPR013317">
    <property type="entry name" value="DnaA_dom"/>
</dbReference>
<dbReference type="CDD" id="cd00009">
    <property type="entry name" value="AAA"/>
    <property type="match status" value="1"/>
</dbReference>
<dbReference type="GO" id="GO:0006270">
    <property type="term" value="P:DNA replication initiation"/>
    <property type="evidence" value="ECO:0007669"/>
    <property type="project" value="UniProtKB-UniRule"/>
</dbReference>
<dbReference type="PANTHER" id="PTHR30050:SF2">
    <property type="entry name" value="CHROMOSOMAL REPLICATION INITIATOR PROTEIN DNAA"/>
    <property type="match status" value="1"/>
</dbReference>
<dbReference type="Gene3D" id="1.10.8.60">
    <property type="match status" value="1"/>
</dbReference>
<dbReference type="PANTHER" id="PTHR30050">
    <property type="entry name" value="CHROMOSOMAL REPLICATION INITIATOR PROTEIN DNAA"/>
    <property type="match status" value="1"/>
</dbReference>
<comment type="caution">
    <text evidence="15">The sequence shown here is derived from an EMBL/GenBank/DDBJ whole genome shotgun (WGS) entry which is preliminary data.</text>
</comment>
<name>A0A849STH8_UNCEI</name>
<evidence type="ECO:0000256" key="7">
    <source>
        <dbReference type="ARBA" id="ARBA00023125"/>
    </source>
</evidence>
<comment type="subcellular location">
    <subcellularLocation>
        <location evidence="8">Cytoplasm</location>
    </subcellularLocation>
</comment>
<dbReference type="GO" id="GO:0003688">
    <property type="term" value="F:DNA replication origin binding"/>
    <property type="evidence" value="ECO:0007669"/>
    <property type="project" value="UniProtKB-UniRule"/>
</dbReference>
<evidence type="ECO:0000256" key="4">
    <source>
        <dbReference type="ARBA" id="ARBA00022741"/>
    </source>
</evidence>
<feature type="region of interest" description="Domain IV, binds dsDNA" evidence="8">
    <location>
        <begin position="368"/>
        <end position="488"/>
    </location>
</feature>
<dbReference type="Pfam" id="PF11638">
    <property type="entry name" value="DnaA_N"/>
    <property type="match status" value="1"/>
</dbReference>
<comment type="subunit">
    <text evidence="8">Oligomerizes as a right-handed, spiral filament on DNA at oriC.</text>
</comment>
<dbReference type="Gene3D" id="1.10.1750.10">
    <property type="match status" value="1"/>
</dbReference>
<feature type="domain" description="Chromosomal replication initiator DnaA C-terminal" evidence="14">
    <location>
        <begin position="395"/>
        <end position="464"/>
    </location>
</feature>
<dbReference type="Proteomes" id="UP000580839">
    <property type="component" value="Unassembled WGS sequence"/>
</dbReference>
<comment type="function">
    <text evidence="8 10">Plays an essential role in the initiation and regulation of chromosomal replication. ATP-DnaA binds to the origin of replication (oriC) to initiate formation of the DNA replication initiation complex once per cell cycle. Binds the DnaA box (a 9 base pair repeat at the origin) and separates the double-stranded (ds)DNA. Forms a right-handed helical filament on oriC DNA; dsDNA binds to the exterior of the filament while single-stranded (ss)DNA is stabiized in the filament's interior. The ATP-DnaA-oriC complex binds and stabilizes one strand of the AT-rich DNA unwinding element (DUE), permitting loading of DNA polymerase. After initiation quickly degrades to an ADP-DnaA complex that is not apt for DNA replication. Binds acidic phospholipids.</text>
</comment>
<keyword evidence="4 8" id="KW-0547">Nucleotide-binding</keyword>
<dbReference type="HAMAP" id="MF_00377">
    <property type="entry name" value="DnaA_bact"/>
    <property type="match status" value="1"/>
</dbReference>
<dbReference type="InterPro" id="IPR020591">
    <property type="entry name" value="Chromosome_initiator_DnaA-like"/>
</dbReference>
<dbReference type="SUPFAM" id="SSF52540">
    <property type="entry name" value="P-loop containing nucleoside triphosphate hydrolases"/>
    <property type="match status" value="1"/>
</dbReference>
<feature type="domain" description="AAA+ ATPase" evidence="13">
    <location>
        <begin position="182"/>
        <end position="310"/>
    </location>
</feature>
<dbReference type="InterPro" id="IPR024633">
    <property type="entry name" value="DnaA_N_dom"/>
</dbReference>
<evidence type="ECO:0000259" key="13">
    <source>
        <dbReference type="SMART" id="SM00382"/>
    </source>
</evidence>
<evidence type="ECO:0000256" key="10">
    <source>
        <dbReference type="RuleBase" id="RU000577"/>
    </source>
</evidence>
<feature type="binding site" evidence="8">
    <location>
        <position position="197"/>
    </location>
    <ligand>
        <name>ATP</name>
        <dbReference type="ChEBI" id="CHEBI:30616"/>
    </ligand>
</feature>
<evidence type="ECO:0000313" key="15">
    <source>
        <dbReference type="EMBL" id="NOT35385.1"/>
    </source>
</evidence>
<dbReference type="NCBIfam" id="TIGR00362">
    <property type="entry name" value="DnaA"/>
    <property type="match status" value="1"/>
</dbReference>
<dbReference type="AlphaFoldDB" id="A0A849STH8"/>
<evidence type="ECO:0000256" key="3">
    <source>
        <dbReference type="ARBA" id="ARBA00022705"/>
    </source>
</evidence>
<dbReference type="InterPro" id="IPR027417">
    <property type="entry name" value="P-loop_NTPase"/>
</dbReference>
<dbReference type="InterPro" id="IPR018312">
    <property type="entry name" value="Chromosome_initiator_DnaA_CS"/>
</dbReference>
<dbReference type="InterPro" id="IPR001957">
    <property type="entry name" value="Chromosome_initiator_DnaA"/>
</dbReference>
<keyword evidence="3 8" id="KW-0235">DNA replication</keyword>